<reference evidence="1 2" key="1">
    <citation type="submission" date="2013-03" db="EMBL/GenBank/DDBJ databases">
        <authorList>
            <person name="Fiebig A."/>
            <person name="Goeker M."/>
            <person name="Klenk H.-P.P."/>
        </authorList>
    </citation>
    <scope>NUCLEOTIDE SEQUENCE [LARGE SCALE GENOMIC DNA]</scope>
    <source>
        <strain evidence="2">DSM 19469</strain>
    </source>
</reference>
<protein>
    <submittedName>
        <fullName evidence="1">Type III restriction-modification system methylation subunit</fullName>
        <ecNumber evidence="1">2.1.1.72</ecNumber>
    </submittedName>
</protein>
<gene>
    <name evidence="1" type="ORF">roselon_00302</name>
</gene>
<dbReference type="GO" id="GO:0032259">
    <property type="term" value="P:methylation"/>
    <property type="evidence" value="ECO:0007669"/>
    <property type="project" value="UniProtKB-KW"/>
</dbReference>
<keyword evidence="1" id="KW-0808">Transferase</keyword>
<dbReference type="HOGENOM" id="CLU_2737517_0_0_5"/>
<dbReference type="RefSeq" id="WP_025310671.1">
    <property type="nucleotide sequence ID" value="NZ_CP004372.1"/>
</dbReference>
<dbReference type="PATRIC" id="fig|1294273.3.peg.295"/>
<dbReference type="AlphaFoldDB" id="W8SJR2"/>
<dbReference type="GO" id="GO:0003676">
    <property type="term" value="F:nucleic acid binding"/>
    <property type="evidence" value="ECO:0007669"/>
    <property type="project" value="InterPro"/>
</dbReference>
<keyword evidence="2" id="KW-1185">Reference proteome</keyword>
<dbReference type="InterPro" id="IPR002052">
    <property type="entry name" value="DNA_methylase_N6_adenine_CS"/>
</dbReference>
<dbReference type="eggNOG" id="COG2189">
    <property type="taxonomic scope" value="Bacteria"/>
</dbReference>
<dbReference type="EMBL" id="CP004372">
    <property type="protein sequence ID" value="AHM02755.1"/>
    <property type="molecule type" value="Genomic_DNA"/>
</dbReference>
<dbReference type="InterPro" id="IPR029063">
    <property type="entry name" value="SAM-dependent_MTases_sf"/>
</dbReference>
<dbReference type="Gene3D" id="3.40.50.150">
    <property type="entry name" value="Vaccinia Virus protein VP39"/>
    <property type="match status" value="1"/>
</dbReference>
<dbReference type="KEGG" id="red:roselon_00302"/>
<organism evidence="1 2">
    <name type="scientific">Roseicyclus elongatus DSM 19469</name>
    <dbReference type="NCBI Taxonomy" id="1294273"/>
    <lineage>
        <taxon>Bacteria</taxon>
        <taxon>Pseudomonadati</taxon>
        <taxon>Pseudomonadota</taxon>
        <taxon>Alphaproteobacteria</taxon>
        <taxon>Rhodobacterales</taxon>
        <taxon>Roseobacteraceae</taxon>
        <taxon>Roseicyclus</taxon>
    </lineage>
</organism>
<dbReference type="SUPFAM" id="SSF53335">
    <property type="entry name" value="S-adenosyl-L-methionine-dependent methyltransferases"/>
    <property type="match status" value="1"/>
</dbReference>
<name>W8SJR2_9RHOB</name>
<evidence type="ECO:0000313" key="1">
    <source>
        <dbReference type="EMBL" id="AHM02755.1"/>
    </source>
</evidence>
<sequence>MNHLYYGDNLAVLRESIPDDSVDLIYLDPPFNSNASYNLLFKGPSGNESAAQIEAFDDTWHWTDAAPTLPS</sequence>
<dbReference type="PROSITE" id="PS00092">
    <property type="entry name" value="N6_MTASE"/>
    <property type="match status" value="1"/>
</dbReference>
<keyword evidence="1" id="KW-0489">Methyltransferase</keyword>
<proteinExistence type="predicted"/>
<evidence type="ECO:0000313" key="2">
    <source>
        <dbReference type="Proteomes" id="UP000019593"/>
    </source>
</evidence>
<dbReference type="Proteomes" id="UP000019593">
    <property type="component" value="Chromosome"/>
</dbReference>
<dbReference type="EC" id="2.1.1.72" evidence="1"/>
<accession>W8SJR2</accession>
<dbReference type="GO" id="GO:0009007">
    <property type="term" value="F:site-specific DNA-methyltransferase (adenine-specific) activity"/>
    <property type="evidence" value="ECO:0007669"/>
    <property type="project" value="UniProtKB-EC"/>
</dbReference>
<dbReference type="STRING" id="1294273.roselon_00302"/>